<evidence type="ECO:0000256" key="7">
    <source>
        <dbReference type="ARBA" id="ARBA00022833"/>
    </source>
</evidence>
<comment type="subcellular location">
    <subcellularLocation>
        <location evidence="1">Chromosome</location>
    </subcellularLocation>
</comment>
<feature type="domain" description="SET" evidence="9">
    <location>
        <begin position="15"/>
        <end position="135"/>
    </location>
</feature>
<feature type="region of interest" description="Disordered" evidence="8">
    <location>
        <begin position="55"/>
        <end position="83"/>
    </location>
</feature>
<dbReference type="GO" id="GO:0046872">
    <property type="term" value="F:metal ion binding"/>
    <property type="evidence" value="ECO:0007669"/>
    <property type="project" value="UniProtKB-KW"/>
</dbReference>
<dbReference type="GO" id="GO:0008757">
    <property type="term" value="F:S-adenosylmethionine-dependent methyltransferase activity"/>
    <property type="evidence" value="ECO:0007669"/>
    <property type="project" value="UniProtKB-ARBA"/>
</dbReference>
<evidence type="ECO:0000256" key="2">
    <source>
        <dbReference type="ARBA" id="ARBA00022454"/>
    </source>
</evidence>
<dbReference type="OrthoDB" id="308383at2759"/>
<proteinExistence type="predicted"/>
<accession>A0A903VRU3</accession>
<dbReference type="GO" id="GO:0005694">
    <property type="term" value="C:chromosome"/>
    <property type="evidence" value="ECO:0007669"/>
    <property type="project" value="UniProtKB-SubCell"/>
</dbReference>
<evidence type="ECO:0000256" key="8">
    <source>
        <dbReference type="SAM" id="MobiDB-lite"/>
    </source>
</evidence>
<evidence type="ECO:0000256" key="1">
    <source>
        <dbReference type="ARBA" id="ARBA00004286"/>
    </source>
</evidence>
<sequence>QGTCLNRLVNSVPEKQLDVRTSGKVPGQLGLFTNAKNPKGAFVCEYAGEIPHRQEAERRKTIQTTPRKAGRTTPLPDEMSTDQTNRTQTFIDPQTVIPNWPCRFPFHTIGGPPPRIGLFARRDISPGEELFFDYGGGDSPNQATGAVTCLCQSANLPRGHFRL</sequence>
<name>A0A903VRU3_AEDAE</name>
<keyword evidence="2" id="KW-0158">Chromosome</keyword>
<dbReference type="PANTHER" id="PTHR46223:SF3">
    <property type="entry name" value="HISTONE-LYSINE N-METHYLTRANSFERASE SET-23"/>
    <property type="match status" value="1"/>
</dbReference>
<evidence type="ECO:0000256" key="5">
    <source>
        <dbReference type="ARBA" id="ARBA00022691"/>
    </source>
</evidence>
<dbReference type="GO" id="GO:0008170">
    <property type="term" value="F:N-methyltransferase activity"/>
    <property type="evidence" value="ECO:0007669"/>
    <property type="project" value="UniProtKB-ARBA"/>
</dbReference>
<dbReference type="Pfam" id="PF00856">
    <property type="entry name" value="SET"/>
    <property type="match status" value="1"/>
</dbReference>
<dbReference type="AlphaFoldDB" id="A0A903VRU3"/>
<evidence type="ECO:0000313" key="10">
    <source>
        <dbReference type="EnsemblMetazoa" id="AAEL026968-PA"/>
    </source>
</evidence>
<protein>
    <recommendedName>
        <fullName evidence="9">SET domain-containing protein</fullName>
    </recommendedName>
</protein>
<dbReference type="SUPFAM" id="SSF82199">
    <property type="entry name" value="SET domain"/>
    <property type="match status" value="1"/>
</dbReference>
<dbReference type="InterPro" id="IPR046341">
    <property type="entry name" value="SET_dom_sf"/>
</dbReference>
<dbReference type="EnsemblMetazoa" id="AAEL026968-RA">
    <property type="protein sequence ID" value="AAEL026968-PA"/>
    <property type="gene ID" value="AAEL026968"/>
</dbReference>
<dbReference type="InterPro" id="IPR050973">
    <property type="entry name" value="H3K9_Histone-Lys_N-MTase"/>
</dbReference>
<evidence type="ECO:0000256" key="6">
    <source>
        <dbReference type="ARBA" id="ARBA00022723"/>
    </source>
</evidence>
<keyword evidence="11" id="KW-1185">Reference proteome</keyword>
<reference evidence="10" key="2">
    <citation type="submission" date="2022-10" db="UniProtKB">
        <authorList>
            <consortium name="EnsemblMetazoa"/>
        </authorList>
    </citation>
    <scope>IDENTIFICATION</scope>
    <source>
        <strain evidence="10">LVP_AGWG</strain>
    </source>
</reference>
<evidence type="ECO:0000313" key="11">
    <source>
        <dbReference type="Proteomes" id="UP000008820"/>
    </source>
</evidence>
<dbReference type="GO" id="GO:0032259">
    <property type="term" value="P:methylation"/>
    <property type="evidence" value="ECO:0007669"/>
    <property type="project" value="UniProtKB-KW"/>
</dbReference>
<dbReference type="Proteomes" id="UP000008820">
    <property type="component" value="Unassembled WGS sequence"/>
</dbReference>
<dbReference type="SMART" id="SM00317">
    <property type="entry name" value="SET"/>
    <property type="match status" value="1"/>
</dbReference>
<gene>
    <name evidence="10" type="primary">110680195</name>
</gene>
<dbReference type="GO" id="GO:0008276">
    <property type="term" value="F:protein methyltransferase activity"/>
    <property type="evidence" value="ECO:0007669"/>
    <property type="project" value="UniProtKB-ARBA"/>
</dbReference>
<dbReference type="PANTHER" id="PTHR46223">
    <property type="entry name" value="HISTONE-LYSINE N-METHYLTRANSFERASE SUV39H"/>
    <property type="match status" value="1"/>
</dbReference>
<dbReference type="InterPro" id="IPR001214">
    <property type="entry name" value="SET_dom"/>
</dbReference>
<evidence type="ECO:0000256" key="4">
    <source>
        <dbReference type="ARBA" id="ARBA00022679"/>
    </source>
</evidence>
<keyword evidence="7" id="KW-0862">Zinc</keyword>
<keyword evidence="3" id="KW-0489">Methyltransferase</keyword>
<keyword evidence="5" id="KW-0949">S-adenosyl-L-methionine</keyword>
<dbReference type="PROSITE" id="PS50280">
    <property type="entry name" value="SET"/>
    <property type="match status" value="1"/>
</dbReference>
<keyword evidence="4" id="KW-0808">Transferase</keyword>
<reference evidence="11" key="1">
    <citation type="submission" date="2017-06" db="EMBL/GenBank/DDBJ databases">
        <title>Aedes aegypti genome working group (AGWG) sequencing and assembly.</title>
        <authorList>
            <consortium name="Aedes aegypti Genome Working Group (AGWG)"/>
            <person name="Matthews B.J."/>
        </authorList>
    </citation>
    <scope>NUCLEOTIDE SEQUENCE [LARGE SCALE GENOMIC DNA]</scope>
    <source>
        <strain evidence="11">LVP_AGWG</strain>
    </source>
</reference>
<keyword evidence="6" id="KW-0479">Metal-binding</keyword>
<organism evidence="10 11">
    <name type="scientific">Aedes aegypti</name>
    <name type="common">Yellowfever mosquito</name>
    <name type="synonym">Culex aegypti</name>
    <dbReference type="NCBI Taxonomy" id="7159"/>
    <lineage>
        <taxon>Eukaryota</taxon>
        <taxon>Metazoa</taxon>
        <taxon>Ecdysozoa</taxon>
        <taxon>Arthropoda</taxon>
        <taxon>Hexapoda</taxon>
        <taxon>Insecta</taxon>
        <taxon>Pterygota</taxon>
        <taxon>Neoptera</taxon>
        <taxon>Endopterygota</taxon>
        <taxon>Diptera</taxon>
        <taxon>Nematocera</taxon>
        <taxon>Culicoidea</taxon>
        <taxon>Culicidae</taxon>
        <taxon>Culicinae</taxon>
        <taxon>Aedini</taxon>
        <taxon>Aedes</taxon>
        <taxon>Stegomyia</taxon>
    </lineage>
</organism>
<evidence type="ECO:0000259" key="9">
    <source>
        <dbReference type="PROSITE" id="PS50280"/>
    </source>
</evidence>
<evidence type="ECO:0000256" key="3">
    <source>
        <dbReference type="ARBA" id="ARBA00022603"/>
    </source>
</evidence>
<dbReference type="Gene3D" id="2.170.270.10">
    <property type="entry name" value="SET domain"/>
    <property type="match status" value="1"/>
</dbReference>